<dbReference type="InterPro" id="IPR015422">
    <property type="entry name" value="PyrdxlP-dep_Trfase_small"/>
</dbReference>
<evidence type="ECO:0000256" key="5">
    <source>
        <dbReference type="ARBA" id="ARBA00022605"/>
    </source>
</evidence>
<dbReference type="RefSeq" id="WP_184310174.1">
    <property type="nucleotide sequence ID" value="NZ_JACHEN010000009.1"/>
</dbReference>
<comment type="pathway">
    <text evidence="9">Amino-acid biosynthesis; L-histidine biosynthesis; L-histidine from 5-phospho-alpha-D-ribose 1-diphosphate: step 7/9.</text>
</comment>
<sequence length="351" mass="39834">MKNLIKDSVRSIVPYSPNKNSYKIRLDANENPFNMLAEMHDEIVGVIGEMEMNRYPDTDSFCLRQDLAKYVGLKQENIICGNGSDEIIQVIIQTFVDKGDFVVTHVPTFSMYNIFTKIAGGEMIEVPSEEDFTVDVEKIIDTANQSKAKVIFLCNPNNPTGTTMSSKDILEVLQRTESMVVVDEAYYEFFGETMVSYVNDWDRLIVLRTLSKAFGLADIRLGYGVAGEDTIEILNRVRPPYNLSTFSQAMGSLALRNVDRVENYIQSIKAERIYMLNALQEEKEIIAFPSEGNFVLVKSDKLKEIADSCYEKEIGTRIFRNDSMLQNCMRISIGTRSENDCMIETIRKVVG</sequence>
<evidence type="ECO:0000256" key="3">
    <source>
        <dbReference type="ARBA" id="ARBA00011738"/>
    </source>
</evidence>
<evidence type="ECO:0000256" key="7">
    <source>
        <dbReference type="ARBA" id="ARBA00022898"/>
    </source>
</evidence>
<dbReference type="GO" id="GO:0030170">
    <property type="term" value="F:pyridoxal phosphate binding"/>
    <property type="evidence" value="ECO:0007669"/>
    <property type="project" value="InterPro"/>
</dbReference>
<protein>
    <recommendedName>
        <fullName evidence="9">Histidinol-phosphate aminotransferase</fullName>
        <ecNumber evidence="9">2.6.1.9</ecNumber>
    </recommendedName>
    <alternativeName>
        <fullName evidence="9">Imidazole acetol-phosphate transaminase</fullName>
    </alternativeName>
</protein>
<dbReference type="Gene3D" id="3.90.1150.10">
    <property type="entry name" value="Aspartate Aminotransferase, domain 1"/>
    <property type="match status" value="1"/>
</dbReference>
<dbReference type="InterPro" id="IPR005861">
    <property type="entry name" value="HisP_aminotrans"/>
</dbReference>
<comment type="cofactor">
    <cofactor evidence="1 9">
        <name>pyridoxal 5'-phosphate</name>
        <dbReference type="ChEBI" id="CHEBI:597326"/>
    </cofactor>
</comment>
<dbReference type="HAMAP" id="MF_01023">
    <property type="entry name" value="HisC_aminotrans_2"/>
    <property type="match status" value="1"/>
</dbReference>
<dbReference type="NCBIfam" id="TIGR01141">
    <property type="entry name" value="hisC"/>
    <property type="match status" value="1"/>
</dbReference>
<name>A0A841KPH0_9FIRM</name>
<keyword evidence="6 9" id="KW-0808">Transferase</keyword>
<evidence type="ECO:0000313" key="11">
    <source>
        <dbReference type="EMBL" id="MBB6215674.1"/>
    </source>
</evidence>
<dbReference type="EC" id="2.6.1.9" evidence="9"/>
<comment type="caution">
    <text evidence="11">The sequence shown here is derived from an EMBL/GenBank/DDBJ whole genome shotgun (WGS) entry which is preliminary data.</text>
</comment>
<reference evidence="11 12" key="1">
    <citation type="submission" date="2020-08" db="EMBL/GenBank/DDBJ databases">
        <title>Genomic Encyclopedia of Type Strains, Phase IV (KMG-IV): sequencing the most valuable type-strain genomes for metagenomic binning, comparative biology and taxonomic classification.</title>
        <authorList>
            <person name="Goeker M."/>
        </authorList>
    </citation>
    <scope>NUCLEOTIDE SEQUENCE [LARGE SCALE GENOMIC DNA]</scope>
    <source>
        <strain evidence="11 12">DSM 103526</strain>
    </source>
</reference>
<dbReference type="PANTHER" id="PTHR42885">
    <property type="entry name" value="HISTIDINOL-PHOSPHATE AMINOTRANSFERASE-RELATED"/>
    <property type="match status" value="1"/>
</dbReference>
<dbReference type="InterPro" id="IPR015424">
    <property type="entry name" value="PyrdxlP-dep_Trfase"/>
</dbReference>
<accession>A0A841KPH0</accession>
<proteinExistence type="inferred from homology"/>
<dbReference type="InterPro" id="IPR015421">
    <property type="entry name" value="PyrdxlP-dep_Trfase_major"/>
</dbReference>
<dbReference type="Proteomes" id="UP000579281">
    <property type="component" value="Unassembled WGS sequence"/>
</dbReference>
<keyword evidence="5 9" id="KW-0028">Amino-acid biosynthesis</keyword>
<dbReference type="AlphaFoldDB" id="A0A841KPH0"/>
<dbReference type="UniPathway" id="UPA00031">
    <property type="reaction ID" value="UER00012"/>
</dbReference>
<evidence type="ECO:0000256" key="9">
    <source>
        <dbReference type="HAMAP-Rule" id="MF_01023"/>
    </source>
</evidence>
<dbReference type="Gene3D" id="3.40.640.10">
    <property type="entry name" value="Type I PLP-dependent aspartate aminotransferase-like (Major domain)"/>
    <property type="match status" value="1"/>
</dbReference>
<evidence type="ECO:0000256" key="8">
    <source>
        <dbReference type="ARBA" id="ARBA00023102"/>
    </source>
</evidence>
<dbReference type="CDD" id="cd00609">
    <property type="entry name" value="AAT_like"/>
    <property type="match status" value="1"/>
</dbReference>
<organism evidence="11 12">
    <name type="scientific">Anaerosolibacter carboniphilus</name>
    <dbReference type="NCBI Taxonomy" id="1417629"/>
    <lineage>
        <taxon>Bacteria</taxon>
        <taxon>Bacillati</taxon>
        <taxon>Bacillota</taxon>
        <taxon>Clostridia</taxon>
        <taxon>Peptostreptococcales</taxon>
        <taxon>Thermotaleaceae</taxon>
        <taxon>Anaerosolibacter</taxon>
    </lineage>
</organism>
<evidence type="ECO:0000256" key="2">
    <source>
        <dbReference type="ARBA" id="ARBA00007970"/>
    </source>
</evidence>
<keyword evidence="7 9" id="KW-0663">Pyridoxal phosphate</keyword>
<feature type="domain" description="Aminotransferase class I/classII large" evidence="10">
    <location>
        <begin position="23"/>
        <end position="346"/>
    </location>
</feature>
<dbReference type="GO" id="GO:0004400">
    <property type="term" value="F:histidinol-phosphate transaminase activity"/>
    <property type="evidence" value="ECO:0007669"/>
    <property type="project" value="UniProtKB-UniRule"/>
</dbReference>
<evidence type="ECO:0000313" key="12">
    <source>
        <dbReference type="Proteomes" id="UP000579281"/>
    </source>
</evidence>
<feature type="modified residue" description="N6-(pyridoxal phosphate)lysine" evidence="9">
    <location>
        <position position="212"/>
    </location>
</feature>
<dbReference type="InterPro" id="IPR004839">
    <property type="entry name" value="Aminotransferase_I/II_large"/>
</dbReference>
<comment type="catalytic activity">
    <reaction evidence="9">
        <text>L-histidinol phosphate + 2-oxoglutarate = 3-(imidazol-4-yl)-2-oxopropyl phosphate + L-glutamate</text>
        <dbReference type="Rhea" id="RHEA:23744"/>
        <dbReference type="ChEBI" id="CHEBI:16810"/>
        <dbReference type="ChEBI" id="CHEBI:29985"/>
        <dbReference type="ChEBI" id="CHEBI:57766"/>
        <dbReference type="ChEBI" id="CHEBI:57980"/>
        <dbReference type="EC" id="2.6.1.9"/>
    </reaction>
</comment>
<dbReference type="EMBL" id="JACHEN010000009">
    <property type="protein sequence ID" value="MBB6215674.1"/>
    <property type="molecule type" value="Genomic_DNA"/>
</dbReference>
<evidence type="ECO:0000256" key="1">
    <source>
        <dbReference type="ARBA" id="ARBA00001933"/>
    </source>
</evidence>
<keyword evidence="12" id="KW-1185">Reference proteome</keyword>
<comment type="subunit">
    <text evidence="3 9">Homodimer.</text>
</comment>
<dbReference type="SUPFAM" id="SSF53383">
    <property type="entry name" value="PLP-dependent transferases"/>
    <property type="match status" value="1"/>
</dbReference>
<evidence type="ECO:0000256" key="4">
    <source>
        <dbReference type="ARBA" id="ARBA00022576"/>
    </source>
</evidence>
<comment type="similarity">
    <text evidence="2 9">Belongs to the class-II pyridoxal-phosphate-dependent aminotransferase family. Histidinol-phosphate aminotransferase subfamily.</text>
</comment>
<dbReference type="GO" id="GO:0000105">
    <property type="term" value="P:L-histidine biosynthetic process"/>
    <property type="evidence" value="ECO:0007669"/>
    <property type="project" value="UniProtKB-UniRule"/>
</dbReference>
<gene>
    <name evidence="9" type="primary">hisC</name>
    <name evidence="11" type="ORF">HNQ80_001763</name>
</gene>
<dbReference type="Pfam" id="PF00155">
    <property type="entry name" value="Aminotran_1_2"/>
    <property type="match status" value="1"/>
</dbReference>
<evidence type="ECO:0000259" key="10">
    <source>
        <dbReference type="Pfam" id="PF00155"/>
    </source>
</evidence>
<dbReference type="PANTHER" id="PTHR42885:SF2">
    <property type="entry name" value="HISTIDINOL-PHOSPHATE AMINOTRANSFERASE"/>
    <property type="match status" value="1"/>
</dbReference>
<keyword evidence="8 9" id="KW-0368">Histidine biosynthesis</keyword>
<evidence type="ECO:0000256" key="6">
    <source>
        <dbReference type="ARBA" id="ARBA00022679"/>
    </source>
</evidence>
<keyword evidence="4 9" id="KW-0032">Aminotransferase</keyword>